<evidence type="ECO:0000313" key="6">
    <source>
        <dbReference type="Proteomes" id="UP000256727"/>
    </source>
</evidence>
<dbReference type="Proteomes" id="UP000256727">
    <property type="component" value="Unassembled WGS sequence"/>
</dbReference>
<evidence type="ECO:0000313" key="5">
    <source>
        <dbReference type="EMBL" id="REE05259.1"/>
    </source>
</evidence>
<dbReference type="InterPro" id="IPR010998">
    <property type="entry name" value="Integrase_recombinase_N"/>
</dbReference>
<evidence type="ECO:0000256" key="3">
    <source>
        <dbReference type="ARBA" id="ARBA00023172"/>
    </source>
</evidence>
<dbReference type="GO" id="GO:0003677">
    <property type="term" value="F:DNA binding"/>
    <property type="evidence" value="ECO:0007669"/>
    <property type="project" value="UniProtKB-KW"/>
</dbReference>
<gene>
    <name evidence="5" type="ORF">C8E99_3132</name>
</gene>
<name>A0A3D9LFS1_9MICC</name>
<comment type="caution">
    <text evidence="5">The sequence shown here is derived from an EMBL/GenBank/DDBJ whole genome shotgun (WGS) entry which is preliminary data.</text>
</comment>
<evidence type="ECO:0000256" key="2">
    <source>
        <dbReference type="ARBA" id="ARBA00023125"/>
    </source>
</evidence>
<dbReference type="PANTHER" id="PTHR30349:SF64">
    <property type="entry name" value="PROPHAGE INTEGRASE INTD-RELATED"/>
    <property type="match status" value="1"/>
</dbReference>
<evidence type="ECO:0000256" key="1">
    <source>
        <dbReference type="ARBA" id="ARBA00008857"/>
    </source>
</evidence>
<proteinExistence type="inferred from homology"/>
<dbReference type="GO" id="GO:0006310">
    <property type="term" value="P:DNA recombination"/>
    <property type="evidence" value="ECO:0007669"/>
    <property type="project" value="UniProtKB-KW"/>
</dbReference>
<keyword evidence="2" id="KW-0238">DNA-binding</keyword>
<dbReference type="SUPFAM" id="SSF56349">
    <property type="entry name" value="DNA breaking-rejoining enzymes"/>
    <property type="match status" value="1"/>
</dbReference>
<keyword evidence="3" id="KW-0233">DNA recombination</keyword>
<dbReference type="GO" id="GO:0015074">
    <property type="term" value="P:DNA integration"/>
    <property type="evidence" value="ECO:0007669"/>
    <property type="project" value="InterPro"/>
</dbReference>
<organism evidence="5 6">
    <name type="scientific">Citricoccus muralis</name>
    <dbReference type="NCBI Taxonomy" id="169134"/>
    <lineage>
        <taxon>Bacteria</taxon>
        <taxon>Bacillati</taxon>
        <taxon>Actinomycetota</taxon>
        <taxon>Actinomycetes</taxon>
        <taxon>Micrococcales</taxon>
        <taxon>Micrococcaceae</taxon>
        <taxon>Citricoccus</taxon>
    </lineage>
</organism>
<dbReference type="OrthoDB" id="1822491at2"/>
<accession>A0A3D9LFS1</accession>
<dbReference type="RefSeq" id="WP_115933070.1">
    <property type="nucleotide sequence ID" value="NZ_QREH01000001.1"/>
</dbReference>
<reference evidence="5 6" key="1">
    <citation type="submission" date="2018-07" db="EMBL/GenBank/DDBJ databases">
        <title>Sequencing the genomes of 1000 actinobacteria strains.</title>
        <authorList>
            <person name="Klenk H.-P."/>
        </authorList>
    </citation>
    <scope>NUCLEOTIDE SEQUENCE [LARGE SCALE GENOMIC DNA]</scope>
    <source>
        <strain evidence="5 6">DSM 14442</strain>
    </source>
</reference>
<dbReference type="InterPro" id="IPR011010">
    <property type="entry name" value="DNA_brk_join_enz"/>
</dbReference>
<sequence length="379" mass="41795">MATVEAYETKAGRRYRVRYRTPERRSTDKRGFRTKRDAEAFAATVEVSKLRGEFIDAAASRATVGGLGPAWLGRQSHLKPSALRPVKSAWKVHVEPRWGDVAVSDVRRTAVQQWVADMSFERGATTVIRAYGVLASILDDAVADRRMLQNPARGVKLPRRHRKPHVYLSHSQVHALAKASANPTLVLVLAYCGLRWGEAVGLRVQDLDALRRRLIVEQNAVEVGGIFEVGTPKSHHRRSVPFPRFLSEPLAAACEGKGRSELLFPGHHGQFLRQPRVRALGEAEKRARDSWFSSALQDAGLPRITPHDLRHTAASFAVSAGANVKAVQRMLGHSSAAMTLDVYAELFDDDLNAVADRLDEAVSAQIVGKTWANATGLEK</sequence>
<dbReference type="PROSITE" id="PS51898">
    <property type="entry name" value="TYR_RECOMBINASE"/>
    <property type="match status" value="1"/>
</dbReference>
<dbReference type="CDD" id="cd01189">
    <property type="entry name" value="INT_ICEBs1_C_like"/>
    <property type="match status" value="1"/>
</dbReference>
<protein>
    <submittedName>
        <fullName evidence="5">Site-specific recombinase XerD</fullName>
    </submittedName>
</protein>
<dbReference type="PANTHER" id="PTHR30349">
    <property type="entry name" value="PHAGE INTEGRASE-RELATED"/>
    <property type="match status" value="1"/>
</dbReference>
<dbReference type="AlphaFoldDB" id="A0A3D9LFS1"/>
<dbReference type="Gene3D" id="1.10.150.130">
    <property type="match status" value="1"/>
</dbReference>
<dbReference type="InterPro" id="IPR002104">
    <property type="entry name" value="Integrase_catalytic"/>
</dbReference>
<dbReference type="InterPro" id="IPR028259">
    <property type="entry name" value="AP2-like_int_N"/>
</dbReference>
<dbReference type="Pfam" id="PF00589">
    <property type="entry name" value="Phage_integrase"/>
    <property type="match status" value="1"/>
</dbReference>
<comment type="similarity">
    <text evidence="1">Belongs to the 'phage' integrase family.</text>
</comment>
<dbReference type="Pfam" id="PF14657">
    <property type="entry name" value="Arm-DNA-bind_4"/>
    <property type="match status" value="1"/>
</dbReference>
<dbReference type="Gene3D" id="1.10.443.10">
    <property type="entry name" value="Intergrase catalytic core"/>
    <property type="match status" value="1"/>
</dbReference>
<feature type="domain" description="Tyr recombinase" evidence="4">
    <location>
        <begin position="163"/>
        <end position="356"/>
    </location>
</feature>
<dbReference type="InterPro" id="IPR013762">
    <property type="entry name" value="Integrase-like_cat_sf"/>
</dbReference>
<keyword evidence="6" id="KW-1185">Reference proteome</keyword>
<evidence type="ECO:0000259" key="4">
    <source>
        <dbReference type="PROSITE" id="PS51898"/>
    </source>
</evidence>
<dbReference type="EMBL" id="QREH01000001">
    <property type="protein sequence ID" value="REE05259.1"/>
    <property type="molecule type" value="Genomic_DNA"/>
</dbReference>
<dbReference type="InterPro" id="IPR050090">
    <property type="entry name" value="Tyrosine_recombinase_XerCD"/>
</dbReference>